<feature type="compositionally biased region" description="Low complexity" evidence="6">
    <location>
        <begin position="1"/>
        <end position="13"/>
    </location>
</feature>
<feature type="transmembrane region" description="Helical" evidence="7">
    <location>
        <begin position="322"/>
        <end position="344"/>
    </location>
</feature>
<keyword evidence="3 7" id="KW-0812">Transmembrane</keyword>
<comment type="subcellular location">
    <subcellularLocation>
        <location evidence="1">Membrane</location>
        <topology evidence="1">Multi-pass membrane protein</topology>
    </subcellularLocation>
</comment>
<feature type="transmembrane region" description="Helical" evidence="7">
    <location>
        <begin position="350"/>
        <end position="380"/>
    </location>
</feature>
<keyword evidence="9" id="KW-1185">Reference proteome</keyword>
<evidence type="ECO:0000256" key="6">
    <source>
        <dbReference type="SAM" id="MobiDB-lite"/>
    </source>
</evidence>
<dbReference type="Proteomes" id="UP001139207">
    <property type="component" value="Unassembled WGS sequence"/>
</dbReference>
<keyword evidence="4 7" id="KW-1133">Transmembrane helix</keyword>
<feature type="transmembrane region" description="Helical" evidence="7">
    <location>
        <begin position="91"/>
        <end position="115"/>
    </location>
</feature>
<organism evidence="8 9">
    <name type="scientific">Corynebacterium kalidii</name>
    <dbReference type="NCBI Taxonomy" id="2931982"/>
    <lineage>
        <taxon>Bacteria</taxon>
        <taxon>Bacillati</taxon>
        <taxon>Actinomycetota</taxon>
        <taxon>Actinomycetes</taxon>
        <taxon>Mycobacteriales</taxon>
        <taxon>Corynebacteriaceae</taxon>
        <taxon>Corynebacterium</taxon>
    </lineage>
</organism>
<dbReference type="EMBL" id="JALIEA010000013">
    <property type="protein sequence ID" value="MCJ7858722.1"/>
    <property type="molecule type" value="Genomic_DNA"/>
</dbReference>
<proteinExistence type="predicted"/>
<feature type="transmembrane region" description="Helical" evidence="7">
    <location>
        <begin position="121"/>
        <end position="141"/>
    </location>
</feature>
<sequence>MDNPPAAHGTTTPPGAPPATPPRHPRAYEPGVLVLCVVLSLLGSIIGVHLITTLGISANTSVIGAVIAMMIGRASFAGLRKFKNPHRQNLLQTAISTSTFAAANGLLAPIAIPYALGQPELVWPMLLGCSIGVAVDVFVLFRAFGSRFMPASAPWPPGVASAETIRAGVVGGRRVVILLGGAVVGVAGSLLSLPMSAAGVALIGNLWALLMFAFGLLIAQYTPVLWDIDLSELYVAHGFMIGAGVVALLQVAWIIVKSRTTSGKRSEAARLDEVAKDETLGYTITDAALGRAMSTGYILFVLGALFIALIGGATSDLSGSGLFGFVLFAGVAAIVHELIVGLAAMHAGWFPAFAVTLIFLIFGLFLGIPTVPLVILVAYCSATGPAFADMGYDYKAGWILRRETRPWREYELVGRREQLKASIIAIVVAIGVVAVSWQGLFGDGGIPPSATVFAETITAGISDPDVATTMALWAIPGAVIQLVGGSTRQMGVLFATGLLVATPHAGWLVLIALATRVVWRRLRGPDDTSLSLFGAGIIAGDSVFNVGKVAQ</sequence>
<dbReference type="RefSeq" id="WP_244804462.1">
    <property type="nucleotide sequence ID" value="NZ_JALIEA010000013.1"/>
</dbReference>
<feature type="transmembrane region" description="Helical" evidence="7">
    <location>
        <begin position="492"/>
        <end position="513"/>
    </location>
</feature>
<gene>
    <name evidence="8" type="ORF">MUN33_08330</name>
</gene>
<evidence type="ECO:0000256" key="2">
    <source>
        <dbReference type="ARBA" id="ARBA00022448"/>
    </source>
</evidence>
<accession>A0A9X1WLI8</accession>
<feature type="transmembrane region" description="Helical" evidence="7">
    <location>
        <begin position="175"/>
        <end position="193"/>
    </location>
</feature>
<comment type="caution">
    <text evidence="8">The sequence shown here is derived from an EMBL/GenBank/DDBJ whole genome shotgun (WGS) entry which is preliminary data.</text>
</comment>
<evidence type="ECO:0000256" key="5">
    <source>
        <dbReference type="ARBA" id="ARBA00023136"/>
    </source>
</evidence>
<evidence type="ECO:0000313" key="9">
    <source>
        <dbReference type="Proteomes" id="UP001139207"/>
    </source>
</evidence>
<evidence type="ECO:0000256" key="4">
    <source>
        <dbReference type="ARBA" id="ARBA00022989"/>
    </source>
</evidence>
<dbReference type="InterPro" id="IPR004813">
    <property type="entry name" value="OPT"/>
</dbReference>
<dbReference type="GO" id="GO:0016020">
    <property type="term" value="C:membrane"/>
    <property type="evidence" value="ECO:0007669"/>
    <property type="project" value="UniProtKB-SubCell"/>
</dbReference>
<protein>
    <submittedName>
        <fullName evidence="8">OPT/YSL family transporter</fullName>
    </submittedName>
</protein>
<evidence type="ECO:0000313" key="8">
    <source>
        <dbReference type="EMBL" id="MCJ7858722.1"/>
    </source>
</evidence>
<keyword evidence="2" id="KW-0813">Transport</keyword>
<feature type="transmembrane region" description="Helical" evidence="7">
    <location>
        <begin position="199"/>
        <end position="221"/>
    </location>
</feature>
<feature type="region of interest" description="Disordered" evidence="6">
    <location>
        <begin position="1"/>
        <end position="24"/>
    </location>
</feature>
<reference evidence="8" key="1">
    <citation type="submission" date="2022-04" db="EMBL/GenBank/DDBJ databases">
        <title>Corynebacterium kalidii LD5P10.</title>
        <authorList>
            <person name="Sun J.Q."/>
        </authorList>
    </citation>
    <scope>NUCLEOTIDE SEQUENCE</scope>
    <source>
        <strain evidence="8">LD5P10</strain>
    </source>
</reference>
<keyword evidence="5 7" id="KW-0472">Membrane</keyword>
<feature type="transmembrane region" description="Helical" evidence="7">
    <location>
        <begin position="288"/>
        <end position="310"/>
    </location>
</feature>
<evidence type="ECO:0000256" key="1">
    <source>
        <dbReference type="ARBA" id="ARBA00004141"/>
    </source>
</evidence>
<dbReference type="AlphaFoldDB" id="A0A9X1WLI8"/>
<feature type="transmembrane region" description="Helical" evidence="7">
    <location>
        <begin position="32"/>
        <end position="56"/>
    </location>
</feature>
<dbReference type="Pfam" id="PF03169">
    <property type="entry name" value="OPT"/>
    <property type="match status" value="1"/>
</dbReference>
<feature type="transmembrane region" description="Helical" evidence="7">
    <location>
        <begin position="233"/>
        <end position="256"/>
    </location>
</feature>
<feature type="transmembrane region" description="Helical" evidence="7">
    <location>
        <begin position="62"/>
        <end position="79"/>
    </location>
</feature>
<feature type="transmembrane region" description="Helical" evidence="7">
    <location>
        <begin position="421"/>
        <end position="440"/>
    </location>
</feature>
<evidence type="ECO:0000256" key="3">
    <source>
        <dbReference type="ARBA" id="ARBA00022692"/>
    </source>
</evidence>
<evidence type="ECO:0000256" key="7">
    <source>
        <dbReference type="SAM" id="Phobius"/>
    </source>
</evidence>
<dbReference type="GO" id="GO:0035673">
    <property type="term" value="F:oligopeptide transmembrane transporter activity"/>
    <property type="evidence" value="ECO:0007669"/>
    <property type="project" value="InterPro"/>
</dbReference>
<name>A0A9X1WLI8_9CORY</name>